<evidence type="ECO:0000256" key="1">
    <source>
        <dbReference type="SAM" id="MobiDB-lite"/>
    </source>
</evidence>
<proteinExistence type="predicted"/>
<evidence type="ECO:0000313" key="3">
    <source>
        <dbReference type="EMBL" id="CAI9978898.1"/>
    </source>
</evidence>
<gene>
    <name evidence="3" type="ORF">HINF_LOCUS66543</name>
    <name evidence="4" type="ORF">HINF_LOCUS8310</name>
</gene>
<keyword evidence="5" id="KW-1185">Reference proteome</keyword>
<reference evidence="4 5" key="2">
    <citation type="submission" date="2024-07" db="EMBL/GenBank/DDBJ databases">
        <authorList>
            <person name="Akdeniz Z."/>
        </authorList>
    </citation>
    <scope>NUCLEOTIDE SEQUENCE [LARGE SCALE GENOMIC DNA]</scope>
</reference>
<accession>A0AA86VUM4</accession>
<feature type="compositionally biased region" description="Basic and acidic residues" evidence="1">
    <location>
        <begin position="116"/>
        <end position="158"/>
    </location>
</feature>
<evidence type="ECO:0000313" key="4">
    <source>
        <dbReference type="EMBL" id="CAL5984849.1"/>
    </source>
</evidence>
<reference evidence="3" key="1">
    <citation type="submission" date="2023-06" db="EMBL/GenBank/DDBJ databases">
        <authorList>
            <person name="Kurt Z."/>
        </authorList>
    </citation>
    <scope>NUCLEOTIDE SEQUENCE</scope>
</reference>
<keyword evidence="2" id="KW-0472">Membrane</keyword>
<evidence type="ECO:0000256" key="2">
    <source>
        <dbReference type="SAM" id="Phobius"/>
    </source>
</evidence>
<dbReference type="EMBL" id="CATOUU010001186">
    <property type="protein sequence ID" value="CAI9978898.1"/>
    <property type="molecule type" value="Genomic_DNA"/>
</dbReference>
<organism evidence="3">
    <name type="scientific">Hexamita inflata</name>
    <dbReference type="NCBI Taxonomy" id="28002"/>
    <lineage>
        <taxon>Eukaryota</taxon>
        <taxon>Metamonada</taxon>
        <taxon>Diplomonadida</taxon>
        <taxon>Hexamitidae</taxon>
        <taxon>Hexamitinae</taxon>
        <taxon>Hexamita</taxon>
    </lineage>
</organism>
<dbReference type="Proteomes" id="UP001642409">
    <property type="component" value="Unassembled WGS sequence"/>
</dbReference>
<dbReference type="EMBL" id="CAXDID020000017">
    <property type="protein sequence ID" value="CAL5984849.1"/>
    <property type="molecule type" value="Genomic_DNA"/>
</dbReference>
<feature type="transmembrane region" description="Helical" evidence="2">
    <location>
        <begin position="163"/>
        <end position="184"/>
    </location>
</feature>
<feature type="region of interest" description="Disordered" evidence="1">
    <location>
        <begin position="114"/>
        <end position="158"/>
    </location>
</feature>
<sequence>MIALFQSALLSKCLDNTVLNKTSKFTLIHLENKNECKGNAFHVSFLLYTKDNKRLLFQKQIVTKQSRIALTCKDFLGNKSQCDMNDFELVRADILVHNQDESMKQIKIVDSTAQTEQKKEAKTETKKETAKKDKEVPKQNEQKDKLKQQKESKQKQQKEKKGFFKSLFKLIIVGGIAFGAYTGYKQELHLKVIRMVKQHISKMDNSYV</sequence>
<name>A0AA86VUM4_9EUKA</name>
<evidence type="ECO:0000313" key="5">
    <source>
        <dbReference type="Proteomes" id="UP001642409"/>
    </source>
</evidence>
<protein>
    <submittedName>
        <fullName evidence="4">Hypothetical_protein</fullName>
    </submittedName>
</protein>
<keyword evidence="2" id="KW-1133">Transmembrane helix</keyword>
<keyword evidence="2" id="KW-0812">Transmembrane</keyword>
<dbReference type="AlphaFoldDB" id="A0AA86VUM4"/>
<comment type="caution">
    <text evidence="3">The sequence shown here is derived from an EMBL/GenBank/DDBJ whole genome shotgun (WGS) entry which is preliminary data.</text>
</comment>